<feature type="transmembrane region" description="Helical" evidence="5">
    <location>
        <begin position="299"/>
        <end position="320"/>
    </location>
</feature>
<dbReference type="InterPro" id="IPR003660">
    <property type="entry name" value="HAMP_dom"/>
</dbReference>
<feature type="domain" description="Methyl-accepting transducer" evidence="6">
    <location>
        <begin position="379"/>
        <end position="594"/>
    </location>
</feature>
<dbReference type="PANTHER" id="PTHR43531:SF11">
    <property type="entry name" value="METHYL-ACCEPTING CHEMOTAXIS PROTEIN 3"/>
    <property type="match status" value="1"/>
</dbReference>
<evidence type="ECO:0000256" key="3">
    <source>
        <dbReference type="PROSITE-ProRule" id="PRU00284"/>
    </source>
</evidence>
<feature type="region of interest" description="Disordered" evidence="4">
    <location>
        <begin position="621"/>
        <end position="647"/>
    </location>
</feature>
<keyword evidence="5" id="KW-0472">Membrane</keyword>
<keyword evidence="5" id="KW-0812">Transmembrane</keyword>
<keyword evidence="1" id="KW-0145">Chemotaxis</keyword>
<organism evidence="8 9">
    <name type="scientific">Pseudodesulfovibrio karagichevae</name>
    <dbReference type="NCBI Taxonomy" id="3239305"/>
    <lineage>
        <taxon>Bacteria</taxon>
        <taxon>Pseudomonadati</taxon>
        <taxon>Thermodesulfobacteriota</taxon>
        <taxon>Desulfovibrionia</taxon>
        <taxon>Desulfovibrionales</taxon>
        <taxon>Desulfovibrionaceae</taxon>
    </lineage>
</organism>
<feature type="compositionally biased region" description="Basic and acidic residues" evidence="4">
    <location>
        <begin position="633"/>
        <end position="647"/>
    </location>
</feature>
<dbReference type="Proteomes" id="UP001568698">
    <property type="component" value="Unassembled WGS sequence"/>
</dbReference>
<dbReference type="PANTHER" id="PTHR43531">
    <property type="entry name" value="PROTEIN ICFG"/>
    <property type="match status" value="1"/>
</dbReference>
<name>A0ABV4K610_9BACT</name>
<sequence length="647" mass="69406">MWSNGVVSGGADLLIERQGQLSTVEAMRLAHSKLLLAAMDSIVDKDSGTIEPERMKEIDETSDFLLNNGQTLKRMMDSPEEQAALGRVEASLQHFTDAVRVRLRNLIETSGRRQEEMDAEFAEMDDVLDQAGELMEKNLVELERSFSGRGEMEATGQALKAELSLTRLTLAAMDAIIDRADGHISDERLKIIADQSSAMRRYLSGLEASASTAAERNAVAAIAEALPRFEQKVSVDLKDLIERGEKAEKETVEAFTAIDDSLDAEGEVITAELDTIANSIRQESAEATSGMRTALHSSLWVSIGVFLAALVLLLPAFVLLSRAIVRALLKGVAFADRIASGDLDAEMTVDSRDEIGRLTERLLFMRDKLREVAASIKEGAAAVSSGSEELSGTSEAVSQGATEQAASVEEISSSMETMAEALKINAKSARETDEIAGRTAQRAEKGGAAVKQTVTAMRDIAEKILIIEEIARQTNLLALNAAIEAARAGEHGKGFAVVAAEVRKLAERSGAAAQEISVLSQNSVDVAENAGNLLGEMVPDIRHTSEMIREIAAANDELSSNADQISMAVNQLDQVVQANAASAEEMSSTSEEFSGQAEQLIEIVGYFRYSDNGGGYGTSFRAQPLPGLAPGKGEGRSSELSGEFERF</sequence>
<dbReference type="EMBL" id="JBGLYH010000033">
    <property type="protein sequence ID" value="MEZ7197474.1"/>
    <property type="molecule type" value="Genomic_DNA"/>
</dbReference>
<dbReference type="SMART" id="SM00304">
    <property type="entry name" value="HAMP"/>
    <property type="match status" value="1"/>
</dbReference>
<dbReference type="InterPro" id="IPR051310">
    <property type="entry name" value="MCP_chemotaxis"/>
</dbReference>
<keyword evidence="9" id="KW-1185">Reference proteome</keyword>
<evidence type="ECO:0000256" key="2">
    <source>
        <dbReference type="ARBA" id="ARBA00029447"/>
    </source>
</evidence>
<reference evidence="8 9" key="1">
    <citation type="submission" date="2024-08" db="EMBL/GenBank/DDBJ databases">
        <title>Sulfate-reducing bacteria isolated from formation water of the oil field in Kazakhstan and description of Pseudodesulfovibrio sp.</title>
        <authorList>
            <person name="Bidzhieva S.K."/>
            <person name="Tourova T.P."/>
            <person name="Grouzdev D.S."/>
            <person name="Beletsky A.V."/>
            <person name="Sokolova D.S."/>
            <person name="Samigullina S.R."/>
            <person name="Poltaraus A.B."/>
            <person name="Avtukh A.N."/>
            <person name="Tereshina V.M."/>
            <person name="Zhaparov N.S."/>
            <person name="Mardanov A.V."/>
            <person name="Nazina T.N."/>
        </authorList>
    </citation>
    <scope>NUCLEOTIDE SEQUENCE [LARGE SCALE GENOMIC DNA]</scope>
    <source>
        <strain evidence="8 9">9FUS</strain>
    </source>
</reference>
<comment type="similarity">
    <text evidence="2">Belongs to the methyl-accepting chemotaxis (MCP) protein family.</text>
</comment>
<dbReference type="RefSeq" id="WP_371386990.1">
    <property type="nucleotide sequence ID" value="NZ_JBGLYH010000033.1"/>
</dbReference>
<proteinExistence type="inferred from homology"/>
<dbReference type="InterPro" id="IPR004089">
    <property type="entry name" value="MCPsignal_dom"/>
</dbReference>
<keyword evidence="5" id="KW-1133">Transmembrane helix</keyword>
<dbReference type="PROSITE" id="PS50885">
    <property type="entry name" value="HAMP"/>
    <property type="match status" value="1"/>
</dbReference>
<dbReference type="SUPFAM" id="SSF58104">
    <property type="entry name" value="Methyl-accepting chemotaxis protein (MCP) signaling domain"/>
    <property type="match status" value="1"/>
</dbReference>
<evidence type="ECO:0000313" key="8">
    <source>
        <dbReference type="EMBL" id="MEZ7197474.1"/>
    </source>
</evidence>
<evidence type="ECO:0000259" key="6">
    <source>
        <dbReference type="PROSITE" id="PS50111"/>
    </source>
</evidence>
<dbReference type="InterPro" id="IPR004090">
    <property type="entry name" value="Chemotax_Me-accpt_rcpt"/>
</dbReference>
<dbReference type="CDD" id="cd06225">
    <property type="entry name" value="HAMP"/>
    <property type="match status" value="1"/>
</dbReference>
<evidence type="ECO:0000256" key="4">
    <source>
        <dbReference type="SAM" id="MobiDB-lite"/>
    </source>
</evidence>
<protein>
    <submittedName>
        <fullName evidence="8">Methyl-accepting chemotaxis protein</fullName>
    </submittedName>
</protein>
<evidence type="ECO:0000256" key="5">
    <source>
        <dbReference type="SAM" id="Phobius"/>
    </source>
</evidence>
<dbReference type="SMART" id="SM00283">
    <property type="entry name" value="MA"/>
    <property type="match status" value="1"/>
</dbReference>
<comment type="caution">
    <text evidence="8">The sequence shown here is derived from an EMBL/GenBank/DDBJ whole genome shotgun (WGS) entry which is preliminary data.</text>
</comment>
<evidence type="ECO:0000256" key="1">
    <source>
        <dbReference type="ARBA" id="ARBA00022500"/>
    </source>
</evidence>
<dbReference type="PRINTS" id="PR00260">
    <property type="entry name" value="CHEMTRNSDUCR"/>
</dbReference>
<evidence type="ECO:0000259" key="7">
    <source>
        <dbReference type="PROSITE" id="PS50885"/>
    </source>
</evidence>
<dbReference type="Pfam" id="PF00015">
    <property type="entry name" value="MCPsignal"/>
    <property type="match status" value="1"/>
</dbReference>
<evidence type="ECO:0000313" key="9">
    <source>
        <dbReference type="Proteomes" id="UP001568698"/>
    </source>
</evidence>
<dbReference type="Pfam" id="PF00672">
    <property type="entry name" value="HAMP"/>
    <property type="match status" value="1"/>
</dbReference>
<gene>
    <name evidence="8" type="ORF">AB6M95_11980</name>
</gene>
<feature type="domain" description="HAMP" evidence="7">
    <location>
        <begin position="322"/>
        <end position="374"/>
    </location>
</feature>
<accession>A0ABV4K610</accession>
<dbReference type="Gene3D" id="1.10.287.950">
    <property type="entry name" value="Methyl-accepting chemotaxis protein"/>
    <property type="match status" value="1"/>
</dbReference>
<dbReference type="PROSITE" id="PS50111">
    <property type="entry name" value="CHEMOTAXIS_TRANSDUC_2"/>
    <property type="match status" value="1"/>
</dbReference>
<keyword evidence="3" id="KW-0807">Transducer</keyword>